<evidence type="ECO:0000259" key="1">
    <source>
        <dbReference type="Pfam" id="PF11706"/>
    </source>
</evidence>
<dbReference type="RefSeq" id="WP_208265133.1">
    <property type="nucleotide sequence ID" value="NZ_BAAAGM010000016.1"/>
</dbReference>
<gene>
    <name evidence="2" type="ORF">J4557_04845</name>
</gene>
<comment type="caution">
    <text evidence="2">The sequence shown here is derived from an EMBL/GenBank/DDBJ whole genome shotgun (WGS) entry which is preliminary data.</text>
</comment>
<protein>
    <submittedName>
        <fullName evidence="2">CGNR zinc finger domain-containing protein</fullName>
    </submittedName>
</protein>
<feature type="domain" description="Zinc finger CGNR" evidence="1">
    <location>
        <begin position="136"/>
        <end position="178"/>
    </location>
</feature>
<dbReference type="InterPro" id="IPR023286">
    <property type="entry name" value="ABATE_dom_sf"/>
</dbReference>
<dbReference type="Gene3D" id="1.10.3300.10">
    <property type="entry name" value="Jann2411-like domain"/>
    <property type="match status" value="1"/>
</dbReference>
<sequence>MADAQTDDPALLLQDFVNTLDLDSGAEGLPAPEALAGWLAGRGLVPPGTPAGPADLSTAITLREGLREAMAAHHGPQEADFPGDLDDALAALPLRVDLTGPRPALVPLDPPATAAAGLARLAAAIMDAAAAGTWPRLKVCQEGTCRWAFLDTSKNRSRSWCSMRTCGNRTKTRAYRARNRA</sequence>
<evidence type="ECO:0000313" key="3">
    <source>
        <dbReference type="Proteomes" id="UP000666915"/>
    </source>
</evidence>
<dbReference type="EMBL" id="JAGEOK010000003">
    <property type="protein sequence ID" value="MBO2436843.1"/>
    <property type="molecule type" value="Genomic_DNA"/>
</dbReference>
<name>A0ABS3QS76_9ACTN</name>
<keyword evidence="3" id="KW-1185">Reference proteome</keyword>
<organism evidence="2 3">
    <name type="scientific">Actinomadura nitritigenes</name>
    <dbReference type="NCBI Taxonomy" id="134602"/>
    <lineage>
        <taxon>Bacteria</taxon>
        <taxon>Bacillati</taxon>
        <taxon>Actinomycetota</taxon>
        <taxon>Actinomycetes</taxon>
        <taxon>Streptosporangiales</taxon>
        <taxon>Thermomonosporaceae</taxon>
        <taxon>Actinomadura</taxon>
    </lineage>
</organism>
<dbReference type="PANTHER" id="PTHR35525:SF3">
    <property type="entry name" value="BLL6575 PROTEIN"/>
    <property type="match status" value="1"/>
</dbReference>
<proteinExistence type="predicted"/>
<dbReference type="Pfam" id="PF11706">
    <property type="entry name" value="zf-CGNR"/>
    <property type="match status" value="1"/>
</dbReference>
<reference evidence="2 3" key="1">
    <citation type="submission" date="2021-03" db="EMBL/GenBank/DDBJ databases">
        <authorList>
            <person name="Kanchanasin P."/>
            <person name="Saeng-In P."/>
            <person name="Phongsopitanun W."/>
            <person name="Yuki M."/>
            <person name="Kudo T."/>
            <person name="Ohkuma M."/>
            <person name="Tanasupawat S."/>
        </authorList>
    </citation>
    <scope>NUCLEOTIDE SEQUENCE [LARGE SCALE GENOMIC DNA]</scope>
    <source>
        <strain evidence="2 3">L46</strain>
    </source>
</reference>
<dbReference type="PANTHER" id="PTHR35525">
    <property type="entry name" value="BLL6575 PROTEIN"/>
    <property type="match status" value="1"/>
</dbReference>
<dbReference type="InterPro" id="IPR010852">
    <property type="entry name" value="ABATE"/>
</dbReference>
<evidence type="ECO:0000313" key="2">
    <source>
        <dbReference type="EMBL" id="MBO2436843.1"/>
    </source>
</evidence>
<dbReference type="InterPro" id="IPR021005">
    <property type="entry name" value="Znf_CGNR"/>
</dbReference>
<dbReference type="SUPFAM" id="SSF160904">
    <property type="entry name" value="Jann2411-like"/>
    <property type="match status" value="1"/>
</dbReference>
<dbReference type="Proteomes" id="UP000666915">
    <property type="component" value="Unassembled WGS sequence"/>
</dbReference>
<dbReference type="Pfam" id="PF07336">
    <property type="entry name" value="ABATE"/>
    <property type="match status" value="1"/>
</dbReference>
<accession>A0ABS3QS76</accession>